<feature type="signal peptide" evidence="1">
    <location>
        <begin position="1"/>
        <end position="20"/>
    </location>
</feature>
<feature type="domain" description="Pyrrolo-quinoline quinone repeat" evidence="3">
    <location>
        <begin position="282"/>
        <end position="407"/>
    </location>
</feature>
<evidence type="ECO:0000256" key="1">
    <source>
        <dbReference type="SAM" id="SignalP"/>
    </source>
</evidence>
<keyword evidence="5" id="KW-1185">Reference proteome</keyword>
<evidence type="ECO:0000259" key="3">
    <source>
        <dbReference type="Pfam" id="PF13360"/>
    </source>
</evidence>
<evidence type="ECO:0000313" key="5">
    <source>
        <dbReference type="Proteomes" id="UP001209317"/>
    </source>
</evidence>
<dbReference type="GO" id="GO:0016787">
    <property type="term" value="F:hydrolase activity"/>
    <property type="evidence" value="ECO:0007669"/>
    <property type="project" value="InterPro"/>
</dbReference>
<gene>
    <name evidence="4" type="ORF">OD355_02975</name>
</gene>
<organism evidence="4 5">
    <name type="scientific">Haoranjiania flava</name>
    <dbReference type="NCBI Taxonomy" id="1856322"/>
    <lineage>
        <taxon>Bacteria</taxon>
        <taxon>Pseudomonadati</taxon>
        <taxon>Bacteroidota</taxon>
        <taxon>Chitinophagia</taxon>
        <taxon>Chitinophagales</taxon>
        <taxon>Chitinophagaceae</taxon>
        <taxon>Haoranjiania</taxon>
    </lineage>
</organism>
<dbReference type="Pfam" id="PF13360">
    <property type="entry name" value="PQQ_2"/>
    <property type="match status" value="2"/>
</dbReference>
<dbReference type="SUPFAM" id="SSF50998">
    <property type="entry name" value="Quinoprotein alcohol dehydrogenase-like"/>
    <property type="match status" value="2"/>
</dbReference>
<dbReference type="InterPro" id="IPR018391">
    <property type="entry name" value="PQQ_b-propeller_rpt"/>
</dbReference>
<keyword evidence="1" id="KW-0732">Signal</keyword>
<dbReference type="InterPro" id="IPR011047">
    <property type="entry name" value="Quinoprotein_ADH-like_sf"/>
</dbReference>
<dbReference type="InterPro" id="IPR029052">
    <property type="entry name" value="Metallo-depent_PP-like"/>
</dbReference>
<feature type="domain" description="Calcineurin-like phosphoesterase" evidence="2">
    <location>
        <begin position="24"/>
        <end position="198"/>
    </location>
</feature>
<comment type="caution">
    <text evidence="4">The sequence shown here is derived from an EMBL/GenBank/DDBJ whole genome shotgun (WGS) entry which is preliminary data.</text>
</comment>
<feature type="domain" description="Pyrrolo-quinoline quinone repeat" evidence="3">
    <location>
        <begin position="412"/>
        <end position="614"/>
    </location>
</feature>
<dbReference type="InterPro" id="IPR015943">
    <property type="entry name" value="WD40/YVTN_repeat-like_dom_sf"/>
</dbReference>
<proteinExistence type="predicted"/>
<dbReference type="AlphaFoldDB" id="A0AAE3IKJ0"/>
<reference evidence="4" key="1">
    <citation type="submission" date="2022-10" db="EMBL/GenBank/DDBJ databases">
        <authorList>
            <person name="Kim H.S."/>
            <person name="Kim J.-S."/>
            <person name="Suh M.K."/>
            <person name="Eom M.K."/>
            <person name="Lee J.-S."/>
        </authorList>
    </citation>
    <scope>NUCLEOTIDE SEQUENCE</scope>
    <source>
        <strain evidence="4">LIP-5</strain>
    </source>
</reference>
<dbReference type="InterPro" id="IPR002372">
    <property type="entry name" value="PQQ_rpt_dom"/>
</dbReference>
<dbReference type="PANTHER" id="PTHR34512">
    <property type="entry name" value="CELL SURFACE PROTEIN"/>
    <property type="match status" value="1"/>
</dbReference>
<dbReference type="EMBL" id="JAOTPL010000003">
    <property type="protein sequence ID" value="MCU7693474.1"/>
    <property type="molecule type" value="Genomic_DNA"/>
</dbReference>
<dbReference type="Gene3D" id="3.60.21.10">
    <property type="match status" value="1"/>
</dbReference>
<evidence type="ECO:0000313" key="4">
    <source>
        <dbReference type="EMBL" id="MCU7693474.1"/>
    </source>
</evidence>
<dbReference type="RefSeq" id="WP_263036962.1">
    <property type="nucleotide sequence ID" value="NZ_JAOTPL010000003.1"/>
</dbReference>
<dbReference type="Proteomes" id="UP001209317">
    <property type="component" value="Unassembled WGS sequence"/>
</dbReference>
<name>A0AAE3IKJ0_9BACT</name>
<dbReference type="SUPFAM" id="SSF56300">
    <property type="entry name" value="Metallo-dependent phosphatases"/>
    <property type="match status" value="1"/>
</dbReference>
<evidence type="ECO:0000259" key="2">
    <source>
        <dbReference type="Pfam" id="PF00149"/>
    </source>
</evidence>
<dbReference type="Pfam" id="PF00149">
    <property type="entry name" value="Metallophos"/>
    <property type="match status" value="1"/>
</dbReference>
<dbReference type="SMART" id="SM00564">
    <property type="entry name" value="PQQ"/>
    <property type="match status" value="6"/>
</dbReference>
<protein>
    <submittedName>
        <fullName evidence="4">PQQ-binding-like beta-propeller repeat protein</fullName>
    </submittedName>
</protein>
<accession>A0AAE3IKJ0</accession>
<dbReference type="InterPro" id="IPR004843">
    <property type="entry name" value="Calcineurin-like_PHP"/>
</dbReference>
<feature type="chain" id="PRO_5042178169" evidence="1">
    <location>
        <begin position="21"/>
        <end position="616"/>
    </location>
</feature>
<dbReference type="Gene3D" id="2.130.10.10">
    <property type="entry name" value="YVTN repeat-like/Quinoprotein amine dehydrogenase"/>
    <property type="match status" value="2"/>
</dbReference>
<sequence>MKTSILIALFVCCISAAAQQQPFSFAQITDLHVGGATGAEDLRRTVKDINQIDSISFVVATGDITEFGSDSELLLAKQILDSLQKPWYIVPGNHDNNWSESGTNSFLKIFGAETFAFSHGGYYFLGNNCGPMMRMSPGQVPYEHIVWMDSVLNTIPAGAPIIFINHYPLDSSLNNWYEVTDRLKKHNIQMAMCGHFHQNRVMIWDGIPGVVGRSVLRAKDTTGGYNIITIKNGKAFYNTKKTLANETEHWATIELKNYSFKNDTTQYPRPSYEVNKAFPQVKEIWRHQLKSDVGSGFALKNNLMITPDTKGNVYAFDLVKNQLKWTFQTGGKIYSTPAIAANSVVVTSTDGNVYSLSLQTGKLLWKYTTHSPIVASPVVVGNAVYTGSSNGKFRRINLHNGRQNWVYDSVKGFVASRPVYDKGTLYFGSWGNEFYALNANTGREVWKFKDGYTNRMYSPASCVPVVCGDKVFFVAPDRSLSVLNTATGKLLHKKKWEKDWVRESMGISADKKLVFAKTMQGDVIGVPADADSPEYAWKTNYSLGYELNPAPVTEHNNLIFALSDKGMVAAYQRKTGNVAWVHKVSNTLVNMIQPLSKNRYVLTTMDGKIIILEEKK</sequence>
<dbReference type="PANTHER" id="PTHR34512:SF30">
    <property type="entry name" value="OUTER MEMBRANE PROTEIN ASSEMBLY FACTOR BAMB"/>
    <property type="match status" value="1"/>
</dbReference>